<feature type="compositionally biased region" description="Gly residues" evidence="1">
    <location>
        <begin position="53"/>
        <end position="62"/>
    </location>
</feature>
<proteinExistence type="predicted"/>
<evidence type="ECO:0008006" key="4">
    <source>
        <dbReference type="Google" id="ProtNLM"/>
    </source>
</evidence>
<dbReference type="OrthoDB" id="4328209at2"/>
<feature type="region of interest" description="Disordered" evidence="1">
    <location>
        <begin position="102"/>
        <end position="141"/>
    </location>
</feature>
<reference evidence="2 3" key="1">
    <citation type="submission" date="2016-10" db="EMBL/GenBank/DDBJ databases">
        <authorList>
            <person name="de Groot N.N."/>
        </authorList>
    </citation>
    <scope>NUCLEOTIDE SEQUENCE [LARGE SCALE GENOMIC DNA]</scope>
    <source>
        <strain evidence="2 3">CGMCC 4.5681</strain>
    </source>
</reference>
<feature type="region of interest" description="Disordered" evidence="1">
    <location>
        <begin position="1"/>
        <end position="64"/>
    </location>
</feature>
<gene>
    <name evidence="2" type="ORF">SAMN05421874_11417</name>
</gene>
<keyword evidence="3" id="KW-1185">Reference proteome</keyword>
<accession>A0A1G9GE32</accession>
<feature type="region of interest" description="Disordered" evidence="1">
    <location>
        <begin position="188"/>
        <end position="229"/>
    </location>
</feature>
<organism evidence="2 3">
    <name type="scientific">Nonomuraea maritima</name>
    <dbReference type="NCBI Taxonomy" id="683260"/>
    <lineage>
        <taxon>Bacteria</taxon>
        <taxon>Bacillati</taxon>
        <taxon>Actinomycetota</taxon>
        <taxon>Actinomycetes</taxon>
        <taxon>Streptosporangiales</taxon>
        <taxon>Streptosporangiaceae</taxon>
        <taxon>Nonomuraea</taxon>
    </lineage>
</organism>
<dbReference type="RefSeq" id="WP_090768408.1">
    <property type="nucleotide sequence ID" value="NZ_FNFB01000014.1"/>
</dbReference>
<sequence>MTSPDPDRPATPPDPRDTPTHPQNAQNPHDPHASSSDPGGAPSHPHDPPAGPPAGGVGGGSEGDVLFEGLEAELVALGTLINVPAPPPADVAAAVRARLDPSAARPDPSAARLGPRAARPSAARPDAARPSGGRGRRLLPRRGPRRRWTVIAAVLVAVVAVTAATPQGREAVVRVLRFAGIELRVEQDTPPPVTTTSALPGEHTVPLTDLQGKPGIKAPSELGPPERATVSDGGRVVSMFWPNGIRFDQLEGVVDPMFVKQLGPRMPVPARVNGRTAWYIPGEHPLGYLRRADGSVLPLRQAGPTLIWNDDTRTFRLEGARTQEEAIRIAGSLR</sequence>
<evidence type="ECO:0000313" key="2">
    <source>
        <dbReference type="EMBL" id="SDK98966.1"/>
    </source>
</evidence>
<dbReference type="STRING" id="683260.SAMN05421874_11417"/>
<feature type="compositionally biased region" description="Low complexity" evidence="1">
    <location>
        <begin position="102"/>
        <end position="131"/>
    </location>
</feature>
<evidence type="ECO:0000256" key="1">
    <source>
        <dbReference type="SAM" id="MobiDB-lite"/>
    </source>
</evidence>
<evidence type="ECO:0000313" key="3">
    <source>
        <dbReference type="Proteomes" id="UP000198683"/>
    </source>
</evidence>
<name>A0A1G9GE32_9ACTN</name>
<feature type="compositionally biased region" description="Basic and acidic residues" evidence="1">
    <location>
        <begin position="1"/>
        <end position="19"/>
    </location>
</feature>
<dbReference type="AlphaFoldDB" id="A0A1G9GE32"/>
<protein>
    <recommendedName>
        <fullName evidence="4">DUF4367 domain-containing protein</fullName>
    </recommendedName>
</protein>
<dbReference type="EMBL" id="FNFB01000014">
    <property type="protein sequence ID" value="SDK98966.1"/>
    <property type="molecule type" value="Genomic_DNA"/>
</dbReference>
<dbReference type="Proteomes" id="UP000198683">
    <property type="component" value="Unassembled WGS sequence"/>
</dbReference>